<dbReference type="CDD" id="cd04218">
    <property type="entry name" value="Pseudoazurin"/>
    <property type="match status" value="1"/>
</dbReference>
<keyword evidence="6 8" id="KW-0186">Copper</keyword>
<comment type="subcellular location">
    <subcellularLocation>
        <location evidence="1">Periplasm</location>
    </subcellularLocation>
</comment>
<feature type="signal peptide" evidence="9">
    <location>
        <begin position="1"/>
        <end position="20"/>
    </location>
</feature>
<dbReference type="InterPro" id="IPR002386">
    <property type="entry name" value="Amicyanin/Pseudoazurin"/>
</dbReference>
<dbReference type="GO" id="GO:0042597">
    <property type="term" value="C:periplasmic space"/>
    <property type="evidence" value="ECO:0007669"/>
    <property type="project" value="UniProtKB-SubCell"/>
</dbReference>
<dbReference type="PRINTS" id="PR00156">
    <property type="entry name" value="COPPERBLUE"/>
</dbReference>
<dbReference type="RefSeq" id="WP_183793493.1">
    <property type="nucleotide sequence ID" value="NZ_JACIDU010000012.1"/>
</dbReference>
<dbReference type="SUPFAM" id="SSF49503">
    <property type="entry name" value="Cupredoxins"/>
    <property type="match status" value="1"/>
</dbReference>
<gene>
    <name evidence="11" type="ORF">GGQ66_002978</name>
</gene>
<feature type="binding site" evidence="8">
    <location>
        <position position="60"/>
    </location>
    <ligand>
        <name>Cu cation</name>
        <dbReference type="ChEBI" id="CHEBI:23378"/>
    </ligand>
</feature>
<dbReference type="GO" id="GO:0005507">
    <property type="term" value="F:copper ion binding"/>
    <property type="evidence" value="ECO:0007669"/>
    <property type="project" value="UniProtKB-UniRule"/>
</dbReference>
<evidence type="ECO:0000256" key="7">
    <source>
        <dbReference type="NCBIfam" id="TIGR02375"/>
    </source>
</evidence>
<proteinExistence type="predicted"/>
<feature type="binding site" evidence="8">
    <location>
        <position position="106"/>
    </location>
    <ligand>
        <name>Cu cation</name>
        <dbReference type="ChEBI" id="CHEBI:23378"/>
    </ligand>
</feature>
<feature type="binding site" evidence="8">
    <location>
        <position position="101"/>
    </location>
    <ligand>
        <name>Cu cation</name>
        <dbReference type="ChEBI" id="CHEBI:23378"/>
    </ligand>
</feature>
<dbReference type="InterPro" id="IPR012745">
    <property type="entry name" value="Pseudoazurin"/>
</dbReference>
<dbReference type="NCBIfam" id="TIGR02375">
    <property type="entry name" value="pseudoazurin"/>
    <property type="match status" value="1"/>
</dbReference>
<reference evidence="11 12" key="1">
    <citation type="submission" date="2020-08" db="EMBL/GenBank/DDBJ databases">
        <title>Genomic Encyclopedia of Type Strains, Phase IV (KMG-IV): sequencing the most valuable type-strain genomes for metagenomic binning, comparative biology and taxonomic classification.</title>
        <authorList>
            <person name="Goeker M."/>
        </authorList>
    </citation>
    <scope>NUCLEOTIDE SEQUENCE [LARGE SCALE GENOMIC DNA]</scope>
    <source>
        <strain evidence="11 12">DSM 26385</strain>
    </source>
</reference>
<evidence type="ECO:0000256" key="9">
    <source>
        <dbReference type="SAM" id="SignalP"/>
    </source>
</evidence>
<feature type="binding site" evidence="8">
    <location>
        <position position="98"/>
    </location>
    <ligand>
        <name>Cu cation</name>
        <dbReference type="ChEBI" id="CHEBI:23378"/>
    </ligand>
</feature>
<dbReference type="InterPro" id="IPR000923">
    <property type="entry name" value="BlueCu_1"/>
</dbReference>
<dbReference type="Pfam" id="PF00127">
    <property type="entry name" value="Copper-bind"/>
    <property type="match status" value="1"/>
</dbReference>
<protein>
    <recommendedName>
        <fullName evidence="7">Pseudoazurin</fullName>
    </recommendedName>
</protein>
<feature type="chain" id="PRO_5031160417" description="Pseudoazurin" evidence="9">
    <location>
        <begin position="21"/>
        <end position="145"/>
    </location>
</feature>
<evidence type="ECO:0000256" key="6">
    <source>
        <dbReference type="ARBA" id="ARBA00023008"/>
    </source>
</evidence>
<dbReference type="Proteomes" id="UP000584824">
    <property type="component" value="Unassembled WGS sequence"/>
</dbReference>
<sequence length="145" mass="15336">MLKGLGIAVVLALASGTAFAAEHEVHMRNQGEAGPMVFEPAVIKAAPGDTVRFIPSDKTHNVEGVKGMLPEGVEPFKGKTNEEYTLTLTQPGIYGIRCSPHFAMGMVALIQAGDNPGNLEAAQAVKMPGKAGERMKAYFAELTKP</sequence>
<keyword evidence="12" id="KW-1185">Reference proteome</keyword>
<accession>A0A7W6K501</accession>
<dbReference type="InterPro" id="IPR001235">
    <property type="entry name" value="Copper_blue_Plastocyanin"/>
</dbReference>
<evidence type="ECO:0000313" key="12">
    <source>
        <dbReference type="Proteomes" id="UP000584824"/>
    </source>
</evidence>
<keyword evidence="4" id="KW-0574">Periplasm</keyword>
<evidence type="ECO:0000259" key="10">
    <source>
        <dbReference type="Pfam" id="PF00127"/>
    </source>
</evidence>
<organism evidence="11 12">
    <name type="scientific">Allorhizobium borbori</name>
    <dbReference type="NCBI Taxonomy" id="485907"/>
    <lineage>
        <taxon>Bacteria</taxon>
        <taxon>Pseudomonadati</taxon>
        <taxon>Pseudomonadota</taxon>
        <taxon>Alphaproteobacteria</taxon>
        <taxon>Hyphomicrobiales</taxon>
        <taxon>Rhizobiaceae</taxon>
        <taxon>Rhizobium/Agrobacterium group</taxon>
        <taxon>Allorhizobium</taxon>
    </lineage>
</organism>
<keyword evidence="9" id="KW-0732">Signal</keyword>
<evidence type="ECO:0000256" key="5">
    <source>
        <dbReference type="ARBA" id="ARBA00022982"/>
    </source>
</evidence>
<evidence type="ECO:0000256" key="8">
    <source>
        <dbReference type="PIRSR" id="PIRSR602386-1"/>
    </source>
</evidence>
<keyword evidence="2" id="KW-0813">Transport</keyword>
<evidence type="ECO:0000256" key="2">
    <source>
        <dbReference type="ARBA" id="ARBA00022448"/>
    </source>
</evidence>
<dbReference type="PRINTS" id="PR00155">
    <property type="entry name" value="AMICYANIN"/>
</dbReference>
<feature type="domain" description="Blue (type 1) copper" evidence="10">
    <location>
        <begin position="26"/>
        <end position="111"/>
    </location>
</feature>
<comment type="caution">
    <text evidence="11">The sequence shown here is derived from an EMBL/GenBank/DDBJ whole genome shotgun (WGS) entry which is preliminary data.</text>
</comment>
<evidence type="ECO:0000256" key="3">
    <source>
        <dbReference type="ARBA" id="ARBA00022723"/>
    </source>
</evidence>
<dbReference type="EMBL" id="JACIDU010000012">
    <property type="protein sequence ID" value="MBB4104401.1"/>
    <property type="molecule type" value="Genomic_DNA"/>
</dbReference>
<dbReference type="InterPro" id="IPR008972">
    <property type="entry name" value="Cupredoxin"/>
</dbReference>
<keyword evidence="3 8" id="KW-0479">Metal-binding</keyword>
<evidence type="ECO:0000313" key="11">
    <source>
        <dbReference type="EMBL" id="MBB4104401.1"/>
    </source>
</evidence>
<evidence type="ECO:0000256" key="1">
    <source>
        <dbReference type="ARBA" id="ARBA00004418"/>
    </source>
</evidence>
<keyword evidence="5" id="KW-0249">Electron transport</keyword>
<comment type="cofactor">
    <cofactor evidence="8">
        <name>Cu cation</name>
        <dbReference type="ChEBI" id="CHEBI:23378"/>
    </cofactor>
    <text evidence="8">Binds 1 copper ion per subunit.</text>
</comment>
<dbReference type="Gene3D" id="2.60.40.420">
    <property type="entry name" value="Cupredoxins - blue copper proteins"/>
    <property type="match status" value="1"/>
</dbReference>
<name>A0A7W6K501_9HYPH</name>
<dbReference type="GO" id="GO:0009055">
    <property type="term" value="F:electron transfer activity"/>
    <property type="evidence" value="ECO:0007669"/>
    <property type="project" value="InterPro"/>
</dbReference>
<dbReference type="AlphaFoldDB" id="A0A7W6K501"/>
<evidence type="ECO:0000256" key="4">
    <source>
        <dbReference type="ARBA" id="ARBA00022764"/>
    </source>
</evidence>